<keyword evidence="2" id="KW-0732">Signal</keyword>
<feature type="compositionally biased region" description="Basic and acidic residues" evidence="1">
    <location>
        <begin position="167"/>
        <end position="198"/>
    </location>
</feature>
<dbReference type="KEGG" id="blen:NCTC4824_02802"/>
<dbReference type="InterPro" id="IPR014247">
    <property type="entry name" value="Spore_lipoprot_YhcN/YlaJ"/>
</dbReference>
<feature type="chain" id="PRO_5015932648" evidence="2">
    <location>
        <begin position="23"/>
        <end position="198"/>
    </location>
</feature>
<dbReference type="NCBIfam" id="TIGR02898">
    <property type="entry name" value="spore_YhcN_YlaJ"/>
    <property type="match status" value="1"/>
</dbReference>
<dbReference type="AlphaFoldDB" id="A0A2X4WCU7"/>
<accession>A0A2X4WCU7</accession>
<dbReference type="EMBL" id="LS483476">
    <property type="protein sequence ID" value="SQI60549.1"/>
    <property type="molecule type" value="Genomic_DNA"/>
</dbReference>
<dbReference type="Pfam" id="PF09580">
    <property type="entry name" value="Spore_YhcN_YlaJ"/>
    <property type="match status" value="1"/>
</dbReference>
<protein>
    <submittedName>
        <fullName evidence="3">Sporulation lipoprotein YhcN/YlaJ</fullName>
    </submittedName>
</protein>
<proteinExistence type="predicted"/>
<reference evidence="3 4" key="1">
    <citation type="submission" date="2018-06" db="EMBL/GenBank/DDBJ databases">
        <authorList>
            <consortium name="Pathogen Informatics"/>
            <person name="Doyle S."/>
        </authorList>
    </citation>
    <scope>NUCLEOTIDE SEQUENCE [LARGE SCALE GENOMIC DNA]</scope>
    <source>
        <strain evidence="3 4">NCTC4824</strain>
    </source>
</reference>
<gene>
    <name evidence="3" type="ORF">NCTC4824_02802</name>
</gene>
<evidence type="ECO:0000313" key="4">
    <source>
        <dbReference type="Proteomes" id="UP000249134"/>
    </source>
</evidence>
<keyword evidence="4" id="KW-1185">Reference proteome</keyword>
<dbReference type="RefSeq" id="WP_066140058.1">
    <property type="nucleotide sequence ID" value="NZ_CBCSGM010000001.1"/>
</dbReference>
<dbReference type="PROSITE" id="PS51257">
    <property type="entry name" value="PROKAR_LIPOPROTEIN"/>
    <property type="match status" value="1"/>
</dbReference>
<evidence type="ECO:0000313" key="3">
    <source>
        <dbReference type="EMBL" id="SQI60549.1"/>
    </source>
</evidence>
<keyword evidence="3" id="KW-0449">Lipoprotein</keyword>
<dbReference type="Proteomes" id="UP000249134">
    <property type="component" value="Chromosome 1"/>
</dbReference>
<sequence>MRKFSLIIMLLFILSACTQNNAEPNIQQNEVLPQGVSVKDSHINLNDNKNLSDEEKADHLVNLVASIPNVNNATAVVIGDFAMVGIDVDADLERSKVGSVKYSVVESLKHDPHGANAMVIADPDLYARLKEVGEDTRNGKPIEGIMNELSDIAGRLMPDVPPNESGKNPEDALKKPKKEMNPHNRQQLDKEQQEHSSE</sequence>
<organism evidence="3 4">
    <name type="scientific">Lederbergia lenta</name>
    <name type="common">Bacillus lentus</name>
    <dbReference type="NCBI Taxonomy" id="1467"/>
    <lineage>
        <taxon>Bacteria</taxon>
        <taxon>Bacillati</taxon>
        <taxon>Bacillota</taxon>
        <taxon>Bacilli</taxon>
        <taxon>Bacillales</taxon>
        <taxon>Bacillaceae</taxon>
        <taxon>Lederbergia</taxon>
    </lineage>
</organism>
<evidence type="ECO:0000256" key="1">
    <source>
        <dbReference type="SAM" id="MobiDB-lite"/>
    </source>
</evidence>
<name>A0A2X4WCU7_LEDLE</name>
<evidence type="ECO:0000256" key="2">
    <source>
        <dbReference type="SAM" id="SignalP"/>
    </source>
</evidence>
<feature type="signal peptide" evidence="2">
    <location>
        <begin position="1"/>
        <end position="22"/>
    </location>
</feature>
<dbReference type="STRING" id="1348624.GCA_001591545_01850"/>
<feature type="region of interest" description="Disordered" evidence="1">
    <location>
        <begin position="154"/>
        <end position="198"/>
    </location>
</feature>
<dbReference type="InterPro" id="IPR019076">
    <property type="entry name" value="Spore_lipoprot_YhcN/YlaJ-like"/>
</dbReference>
<dbReference type="GO" id="GO:0030435">
    <property type="term" value="P:sporulation resulting in formation of a cellular spore"/>
    <property type="evidence" value="ECO:0007669"/>
    <property type="project" value="InterPro"/>
</dbReference>